<reference evidence="1 2" key="1">
    <citation type="journal article" date="2022" name="DNA Res.">
        <title>Chromosomal-level genome assembly of the orchid tree Bauhinia variegata (Leguminosae; Cercidoideae) supports the allotetraploid origin hypothesis of Bauhinia.</title>
        <authorList>
            <person name="Zhong Y."/>
            <person name="Chen Y."/>
            <person name="Zheng D."/>
            <person name="Pang J."/>
            <person name="Liu Y."/>
            <person name="Luo S."/>
            <person name="Meng S."/>
            <person name="Qian L."/>
            <person name="Wei D."/>
            <person name="Dai S."/>
            <person name="Zhou R."/>
        </authorList>
    </citation>
    <scope>NUCLEOTIDE SEQUENCE [LARGE SCALE GENOMIC DNA]</scope>
    <source>
        <strain evidence="1">BV-YZ2020</strain>
    </source>
</reference>
<organism evidence="1 2">
    <name type="scientific">Bauhinia variegata</name>
    <name type="common">Purple orchid tree</name>
    <name type="synonym">Phanera variegata</name>
    <dbReference type="NCBI Taxonomy" id="167791"/>
    <lineage>
        <taxon>Eukaryota</taxon>
        <taxon>Viridiplantae</taxon>
        <taxon>Streptophyta</taxon>
        <taxon>Embryophyta</taxon>
        <taxon>Tracheophyta</taxon>
        <taxon>Spermatophyta</taxon>
        <taxon>Magnoliopsida</taxon>
        <taxon>eudicotyledons</taxon>
        <taxon>Gunneridae</taxon>
        <taxon>Pentapetalae</taxon>
        <taxon>rosids</taxon>
        <taxon>fabids</taxon>
        <taxon>Fabales</taxon>
        <taxon>Fabaceae</taxon>
        <taxon>Cercidoideae</taxon>
        <taxon>Cercideae</taxon>
        <taxon>Bauhiniinae</taxon>
        <taxon>Bauhinia</taxon>
    </lineage>
</organism>
<comment type="caution">
    <text evidence="1">The sequence shown here is derived from an EMBL/GenBank/DDBJ whole genome shotgun (WGS) entry which is preliminary data.</text>
</comment>
<dbReference type="EMBL" id="CM039428">
    <property type="protein sequence ID" value="KAI4350629.1"/>
    <property type="molecule type" value="Genomic_DNA"/>
</dbReference>
<gene>
    <name evidence="1" type="ORF">L6164_005069</name>
</gene>
<name>A0ACB9PS15_BAUVA</name>
<protein>
    <submittedName>
        <fullName evidence="1">Uncharacterized protein</fullName>
    </submittedName>
</protein>
<evidence type="ECO:0000313" key="1">
    <source>
        <dbReference type="EMBL" id="KAI4350629.1"/>
    </source>
</evidence>
<accession>A0ACB9PS15</accession>
<dbReference type="Proteomes" id="UP000828941">
    <property type="component" value="Chromosome 3"/>
</dbReference>
<proteinExistence type="predicted"/>
<evidence type="ECO:0000313" key="2">
    <source>
        <dbReference type="Proteomes" id="UP000828941"/>
    </source>
</evidence>
<sequence>MRAQHQDRSLHHLRIGFSSSLRSWKMDLVSGYKGVVGLVFGNENSSSNEDRYVERLLDRISNGKLAEDRRNAITELLAIVSESRAAQLAFGAMGFPVMLGVLKEERDDVEMVRGALETLVSALTPLNHAKGPSNEVQPALMNADLLSREADSITLLLSLLEEDDFYVRYYTLQLLTALLTNSPLRLQEAILTIPRGITRLMDMLMDREVIRNEALLLLTHLTREAEEIQKIVVFEGAFEKIFSIIREEGGSDGGVVVQDCLVLLNNLLRKSSSNQILLRETIGLDSLISILKLRGSTYTFTQQKTINLLSALETIKLLISGGSEADPGRDMNKMTNKTTLVQKKVLDHLLTLGVESQWAPVPVRCVALRCIGDLIAGDSKNLDAFGSKFLGEEPQVEPALNSILRIILRTSSMQEFIAADYVFKSFCEKNADGQAMLASTLIPQPYPTNHAPLEEDVNMSFGSMLLHGLTLGENDGDLETCCRAASVLSHVLKDNLQCKERVLRIEIEAPMPSLGAAEPLMHRVVKYLALVSSMKNKDRKSTSPGNSYIQTIVLKLLVTWLADCPNAVQCFLEARPHLTYLLELVSNLSVTVCIRGLAAVILGECVIYNKSSDGGKDAYAIVDAISQKVGLSSYFLKFDEMQKSSFFTSSDSALTQKSLARSSAASMGDIENVDESDLSKQESLDHPILSEILDSYFVNLVKRLEAAIREQIVEVYSHPKVKVAMVPAELEQKSGESESEYIKRLKAFVEKQCSEIQDLLVRNATLAEDLAKTGGGSNSGSEQTVSRGSDRIQIETLRRDLQETSQKLEMLKAEKAKSESEASMYQNLAGKLEADLRSLSDAYNSLEQSNIQLEKEVQSLKSGGPSTIVDVEAIKAEAREEAQKESEGELNDLLVCLGQEQSKVERLTARLAELGEDVDKLLEGIGDDVGDPEDGEDTD</sequence>
<keyword evidence="2" id="KW-1185">Reference proteome</keyword>